<feature type="transmembrane region" description="Helical" evidence="2">
    <location>
        <begin position="155"/>
        <end position="178"/>
    </location>
</feature>
<dbReference type="Pfam" id="PF07228">
    <property type="entry name" value="SpoIIE"/>
    <property type="match status" value="1"/>
</dbReference>
<name>A0A644UDV4_9ZZZZ</name>
<dbReference type="InterPro" id="IPR045768">
    <property type="entry name" value="SpoIIE_N"/>
</dbReference>
<reference evidence="4" key="1">
    <citation type="submission" date="2019-08" db="EMBL/GenBank/DDBJ databases">
        <authorList>
            <person name="Kucharzyk K."/>
            <person name="Murdoch R.W."/>
            <person name="Higgins S."/>
            <person name="Loffler F."/>
        </authorList>
    </citation>
    <scope>NUCLEOTIDE SEQUENCE</scope>
</reference>
<dbReference type="InterPro" id="IPR052016">
    <property type="entry name" value="Bact_Sigma-Reg"/>
</dbReference>
<feature type="transmembrane region" description="Helical" evidence="2">
    <location>
        <begin position="132"/>
        <end position="149"/>
    </location>
</feature>
<dbReference type="NCBIfam" id="TIGR02865">
    <property type="entry name" value="spore_II_E"/>
    <property type="match status" value="1"/>
</dbReference>
<dbReference type="InterPro" id="IPR001932">
    <property type="entry name" value="PPM-type_phosphatase-like_dom"/>
</dbReference>
<dbReference type="Gene3D" id="3.60.40.10">
    <property type="entry name" value="PPM-type phosphatase domain"/>
    <property type="match status" value="1"/>
</dbReference>
<dbReference type="SMART" id="SM00331">
    <property type="entry name" value="PP2C_SIG"/>
    <property type="match status" value="1"/>
</dbReference>
<keyword evidence="2" id="KW-1133">Transmembrane helix</keyword>
<feature type="transmembrane region" description="Helical" evidence="2">
    <location>
        <begin position="38"/>
        <end position="59"/>
    </location>
</feature>
<feature type="domain" description="PPM-type phosphatase" evidence="3">
    <location>
        <begin position="591"/>
        <end position="807"/>
    </location>
</feature>
<keyword evidence="2" id="KW-0812">Transmembrane</keyword>
<keyword evidence="1 4" id="KW-0378">Hydrolase</keyword>
<proteinExistence type="predicted"/>
<protein>
    <submittedName>
        <fullName evidence="4">Stage II sporulation protein E</fullName>
        <ecNumber evidence="4">3.1.3.16</ecNumber>
    </submittedName>
</protein>
<feature type="transmembrane region" description="Helical" evidence="2">
    <location>
        <begin position="262"/>
        <end position="279"/>
    </location>
</feature>
<dbReference type="EMBL" id="VSSQ01000103">
    <property type="protein sequence ID" value="MPL77050.1"/>
    <property type="molecule type" value="Genomic_DNA"/>
</dbReference>
<sequence length="814" mass="87564">MPRVTVVSVPEDVLQTPAMPAPKPRFKKIPWRAVIGRIAHGLGALVCGHLPLNILAFLLGRVAIMGEMSPFGLALFAAVAHADRGLAPTIALWSLVGVISSGHYQEAGVYVLSIFLFFRMSDKLTRLQRKMLVVPLFIACAAASAGVLINTFTEVSLYSIVMAVFDGAICLVSTYIFLYSMPVFIKGYRKVQQVSSDSLICMVVMLAIAVAGFGNIMIADYSLRNIAGGMLIMVLALSGGAGLGASVGVAVGLVIGLTENNVPAAISLYALAGLLAGVFKRLGRFAVILGFILGSMMTLLYFGQSLNLMLVLTEIALSASLFLILPSSGLAVWQQNLCESDSSEVPLSSAALNEAKAKINNIAEMFGNLADAFSTITVTDKDKGRDDEVNRALAVIGERVCGPCTKRTGCWQDNFYRTYQIMLDILARGKGEKLKVAHLSQSFKEICIKPDELIDTVNLIDERNQSLSFWHKKLTDHRQMVTEQMRAAGTIIGSLAHEIAKEPRSDRELAYELKSKAALIDCPMEQVRITGAKGAAKVEAYKNPCKGTRECKNSILPLAASLMQEKLMLRAECGKKGSKCKLTMQVASRLSVITGVASAAKDPHGICGDTCAVVPLNKGKFALMLSDGMGSGSKAAGESNMAVGFLEKLLAVGFDVDVAVKTVNSLLLLKTPEESFATVDMAIIDTYSGDTEFLKIGSAPSYIKRVREVSTIQSSSLPIGIIHQIEINPIKTAVVAGDIIIMVSDGIADVVTNASRRGGERESWIPNFLRKVEGDHPQEIADHLLRQAVHFSGSHLRDDMTVLVAKIVQQSINH</sequence>
<evidence type="ECO:0000313" key="4">
    <source>
        <dbReference type="EMBL" id="MPL77050.1"/>
    </source>
</evidence>
<feature type="transmembrane region" description="Helical" evidence="2">
    <location>
        <begin position="285"/>
        <end position="303"/>
    </location>
</feature>
<keyword evidence="2" id="KW-0472">Membrane</keyword>
<evidence type="ECO:0000256" key="1">
    <source>
        <dbReference type="ARBA" id="ARBA00022801"/>
    </source>
</evidence>
<feature type="transmembrane region" description="Helical" evidence="2">
    <location>
        <begin position="315"/>
        <end position="333"/>
    </location>
</feature>
<feature type="transmembrane region" description="Helical" evidence="2">
    <location>
        <begin position="199"/>
        <end position="218"/>
    </location>
</feature>
<dbReference type="PANTHER" id="PTHR43156">
    <property type="entry name" value="STAGE II SPORULATION PROTEIN E-RELATED"/>
    <property type="match status" value="1"/>
</dbReference>
<organism evidence="4">
    <name type="scientific">bioreactor metagenome</name>
    <dbReference type="NCBI Taxonomy" id="1076179"/>
    <lineage>
        <taxon>unclassified sequences</taxon>
        <taxon>metagenomes</taxon>
        <taxon>ecological metagenomes</taxon>
    </lineage>
</organism>
<dbReference type="InterPro" id="IPR036457">
    <property type="entry name" value="PPM-type-like_dom_sf"/>
</dbReference>
<evidence type="ECO:0000256" key="2">
    <source>
        <dbReference type="SAM" id="Phobius"/>
    </source>
</evidence>
<dbReference type="EC" id="3.1.3.16" evidence="4"/>
<dbReference type="AlphaFoldDB" id="A0A644UDV4"/>
<dbReference type="SUPFAM" id="SSF81606">
    <property type="entry name" value="PP2C-like"/>
    <property type="match status" value="1"/>
</dbReference>
<dbReference type="PANTHER" id="PTHR43156:SF2">
    <property type="entry name" value="STAGE II SPORULATION PROTEIN E"/>
    <property type="match status" value="1"/>
</dbReference>
<feature type="transmembrane region" description="Helical" evidence="2">
    <location>
        <begin position="102"/>
        <end position="120"/>
    </location>
</feature>
<dbReference type="InterPro" id="IPR014221">
    <property type="entry name" value="SpoII_E"/>
</dbReference>
<evidence type="ECO:0000259" key="3">
    <source>
        <dbReference type="SMART" id="SM00331"/>
    </source>
</evidence>
<comment type="caution">
    <text evidence="4">The sequence shown here is derived from an EMBL/GenBank/DDBJ whole genome shotgun (WGS) entry which is preliminary data.</text>
</comment>
<feature type="transmembrane region" description="Helical" evidence="2">
    <location>
        <begin position="230"/>
        <end position="255"/>
    </location>
</feature>
<dbReference type="GO" id="GO:0004722">
    <property type="term" value="F:protein serine/threonine phosphatase activity"/>
    <property type="evidence" value="ECO:0007669"/>
    <property type="project" value="UniProtKB-EC"/>
</dbReference>
<dbReference type="Pfam" id="PF19732">
    <property type="entry name" value="SpoIIE_N"/>
    <property type="match status" value="1"/>
</dbReference>
<gene>
    <name evidence="4" type="primary">spoIIE_1</name>
    <name evidence="4" type="ORF">SDC9_22901</name>
</gene>
<accession>A0A644UDV4</accession>